<evidence type="ECO:0000256" key="1">
    <source>
        <dbReference type="SAM" id="Coils"/>
    </source>
</evidence>
<keyword evidence="5" id="KW-1185">Reference proteome</keyword>
<evidence type="ECO:0000256" key="3">
    <source>
        <dbReference type="SAM" id="Phobius"/>
    </source>
</evidence>
<accession>A0A1Q9ERF3</accession>
<proteinExistence type="predicted"/>
<gene>
    <name evidence="4" type="ORF">AK812_SmicGene6308</name>
</gene>
<feature type="compositionally biased region" description="Basic and acidic residues" evidence="2">
    <location>
        <begin position="876"/>
        <end position="888"/>
    </location>
</feature>
<keyword evidence="1" id="KW-0175">Coiled coil</keyword>
<organism evidence="4 5">
    <name type="scientific">Symbiodinium microadriaticum</name>
    <name type="common">Dinoflagellate</name>
    <name type="synonym">Zooxanthella microadriatica</name>
    <dbReference type="NCBI Taxonomy" id="2951"/>
    <lineage>
        <taxon>Eukaryota</taxon>
        <taxon>Sar</taxon>
        <taxon>Alveolata</taxon>
        <taxon>Dinophyceae</taxon>
        <taxon>Suessiales</taxon>
        <taxon>Symbiodiniaceae</taxon>
        <taxon>Symbiodinium</taxon>
    </lineage>
</organism>
<name>A0A1Q9ERF3_SYMMI</name>
<dbReference type="OrthoDB" id="444458at2759"/>
<feature type="coiled-coil region" evidence="1">
    <location>
        <begin position="176"/>
        <end position="224"/>
    </location>
</feature>
<comment type="caution">
    <text evidence="4">The sequence shown here is derived from an EMBL/GenBank/DDBJ whole genome shotgun (WGS) entry which is preliminary data.</text>
</comment>
<keyword evidence="3" id="KW-1133">Transmembrane helix</keyword>
<dbReference type="AlphaFoldDB" id="A0A1Q9ERF3"/>
<dbReference type="Proteomes" id="UP000186817">
    <property type="component" value="Unassembled WGS sequence"/>
</dbReference>
<evidence type="ECO:0000313" key="4">
    <source>
        <dbReference type="EMBL" id="OLQ10009.1"/>
    </source>
</evidence>
<feature type="region of interest" description="Disordered" evidence="2">
    <location>
        <begin position="1027"/>
        <end position="1055"/>
    </location>
</feature>
<evidence type="ECO:0000313" key="5">
    <source>
        <dbReference type="Proteomes" id="UP000186817"/>
    </source>
</evidence>
<feature type="transmembrane region" description="Helical" evidence="3">
    <location>
        <begin position="78"/>
        <end position="99"/>
    </location>
</feature>
<feature type="region of interest" description="Disordered" evidence="2">
    <location>
        <begin position="876"/>
        <end position="918"/>
    </location>
</feature>
<sequence>MWSAVLRGSCGGRRHAVQAPESVRVPESAVFCNRRRAVKPRCIARAQPPIRRVLVDDAEDKENISDSMRMHVRTSGGVVLYSVAMIAYLPAAGVSSAQVDAMMQREVNRRRTKNEMPVNCIENVHAGDNSGGHGQLVPIAKPSVSESESQESNKDAWRSTRIGWKTCQESLDTCHRSFLIKRIHDLEENLKSTKAKLAVARRTVHKTIKRRKKLEVQLQDTKETNEAVLTIQKHQKKSDDGDEGRSGRFTTRGFIALGIRKALAHTSAVAFPLAALVDVSRQTVTRAENATWSMLVARTGSFHAQMRQKMRSLASVFADMRARHDKNTHDDNTDGQPVGSVLVQAPCSQADRQVGGDHELPLLEMQPALEFGGEANCSEEFLLTGPPDFIVRVFLATFATRSYNEKMNQQGQPEAAQAAIADCDDELGMEEAQEYRQRVSKWVRGSLECMQDPMFWFFVWAANKSREPVRHVFNILSSYSKQMSARVRSPDSCPCPTSELPIVDFVTNRLDQIDEEFLRLRQEVPAWTRATVDKLRQMICWNAETAVDLKDLEIMATKMVLLNHASFKHVARELLDADPSTLESTTRKIRHLCYQELQLAAVSGCMLSDGRLRACLIMAASLIRLDIQELEGLNSMIKLAVARSKNNRLTLQLLTSRVCTRKIVSLYTAGAIKYKAIIPAAAALAKSAFLYHGAHRELLDDTERWQPCTEAKMVGGDPHVYDPALAHTPEQIWAAKYNKMFMRQVRAHEKNSRLSRDTVFALLLPPAQQHLPPDVWIVICVTRSQAMMLQASRSRDRDGTFSLDGKEHDFVFSTSLLASLSERVAEAAKSDTRSRLKLHSQVLQVLEPESLQSATVSFQLHGEPKPVAELRARYARKTAEEEPEHPLEDNDSQLEELDDGDDDEEGEDDLPAGDASPEADNEALMRALHGWDDGDSGDDKCDEGGGTDCCSDVDIDDDQDDVAELDDLNIKLLAAATSQQSEAEAAQLNAKVEHVAEASATSCALSPVDAETEALLQEFLLSAQHMHEHTAAQPSSDPSASSSDPAPVSADPQQRLGTVSSFAVSKRSSARFCESWKLASADSVAALIHRHENSSRSLGDDRHLDAMMRCKFEEVCGKFASSSSHLRQIVISELSLLLEEDGGAVDVKLVQWSQNDISKGGFEIIAVSQ</sequence>
<feature type="compositionally biased region" description="Acidic residues" evidence="2">
    <location>
        <begin position="889"/>
        <end position="918"/>
    </location>
</feature>
<keyword evidence="3" id="KW-0812">Transmembrane</keyword>
<dbReference type="EMBL" id="LSRX01000086">
    <property type="protein sequence ID" value="OLQ10009.1"/>
    <property type="molecule type" value="Genomic_DNA"/>
</dbReference>
<reference evidence="4 5" key="1">
    <citation type="submission" date="2016-02" db="EMBL/GenBank/DDBJ databases">
        <title>Genome analysis of coral dinoflagellate symbionts highlights evolutionary adaptations to a symbiotic lifestyle.</title>
        <authorList>
            <person name="Aranda M."/>
            <person name="Li Y."/>
            <person name="Liew Y.J."/>
            <person name="Baumgarten S."/>
            <person name="Simakov O."/>
            <person name="Wilson M."/>
            <person name="Piel J."/>
            <person name="Ashoor H."/>
            <person name="Bougouffa S."/>
            <person name="Bajic V.B."/>
            <person name="Ryu T."/>
            <person name="Ravasi T."/>
            <person name="Bayer T."/>
            <person name="Micklem G."/>
            <person name="Kim H."/>
            <person name="Bhak J."/>
            <person name="Lajeunesse T.C."/>
            <person name="Voolstra C.R."/>
        </authorList>
    </citation>
    <scope>NUCLEOTIDE SEQUENCE [LARGE SCALE GENOMIC DNA]</scope>
    <source>
        <strain evidence="4 5">CCMP2467</strain>
    </source>
</reference>
<keyword evidence="3" id="KW-0472">Membrane</keyword>
<feature type="compositionally biased region" description="Low complexity" evidence="2">
    <location>
        <begin position="1031"/>
        <end position="1052"/>
    </location>
</feature>
<protein>
    <submittedName>
        <fullName evidence="4">Uncharacterized protein</fullName>
    </submittedName>
</protein>
<evidence type="ECO:0000256" key="2">
    <source>
        <dbReference type="SAM" id="MobiDB-lite"/>
    </source>
</evidence>